<feature type="transmembrane region" description="Helical" evidence="7">
    <location>
        <begin position="282"/>
        <end position="305"/>
    </location>
</feature>
<feature type="transmembrane region" description="Helical" evidence="7">
    <location>
        <begin position="346"/>
        <end position="369"/>
    </location>
</feature>
<feature type="transmembrane region" description="Helical" evidence="7">
    <location>
        <begin position="521"/>
        <end position="544"/>
    </location>
</feature>
<dbReference type="HOGENOM" id="CLU_016803_0_0_11"/>
<feature type="transmembrane region" description="Helical" evidence="7">
    <location>
        <begin position="556"/>
        <end position="573"/>
    </location>
</feature>
<dbReference type="InterPro" id="IPR019108">
    <property type="entry name" value="Caa3_assmbl_CtaG-rel"/>
</dbReference>
<dbReference type="GO" id="GO:0005886">
    <property type="term" value="C:plasma membrane"/>
    <property type="evidence" value="ECO:0007669"/>
    <property type="project" value="UniProtKB-SubCell"/>
</dbReference>
<feature type="transmembrane region" description="Helical" evidence="7">
    <location>
        <begin position="411"/>
        <end position="431"/>
    </location>
</feature>
<gene>
    <name evidence="8" type="ordered locus">TWT_117</name>
</gene>
<evidence type="ECO:0008006" key="10">
    <source>
        <dbReference type="Google" id="ProtNLM"/>
    </source>
</evidence>
<sequence>MARLLSARFFSILIVFFALSFFLASFVLPRLLGGFDINWALVSVTGALRFLVAILVGCLVSIAYSLSPRFPEYGKLLIVARTLSCCVVPVVFFCILFAFLTEKAEFSGLNFETYLTGPGFVWIIVLALVLLISLALLFCKKRIQIAVISTITLLLLIPLAFSEHSGHSTVSANVSQHVTDYQGSVSDKSHHAHHSHNHSQGETRSAHDVPLDAIGASRTPAMHGGSHGAMGASLVYAISISVLAGVIFSMLYITGLYFARIKHIKSSVQIMPQRFFSITNRLSVLSMFLLLFAFFSDAVTAMPYISSEFTPYGILSATKIALFLLLALCALYIHFFYFIKSRMTCALIVILACEAVITGLIFLITASAVTQIPQASVSDRTPTPAELLTGQILPPRESFTNYLSIWMIDPLWLSICVVLAFFYLLGVIKLHRRGDRWPWLKTVSWLFAVLVMFYVTNGGVAVYGMYLFSAHMVMHMTLGAIVPIFLVVASPVTLLLRAVPARRDGSFGPREWILFFLNTRFIQFISLPPIAAAIFILSMFIFYFTDLLQFGIQNYLGHQVMMFHFLLSGYLFAQSILVTDPSRHRFSIPSRMLVLVLAMATHAFFGIAIMSSRYLFLPEWFGAMGRTWGSPPLVDQQMGGALAWGTTEIPTILLVTFLFFKWFKQDQREALRRDRAEDRNGDKALVAYNEYLARLQG</sequence>
<evidence type="ECO:0000256" key="3">
    <source>
        <dbReference type="ARBA" id="ARBA00022692"/>
    </source>
</evidence>
<evidence type="ECO:0000256" key="2">
    <source>
        <dbReference type="ARBA" id="ARBA00022475"/>
    </source>
</evidence>
<feature type="transmembrane region" description="Helical" evidence="7">
    <location>
        <begin position="443"/>
        <end position="468"/>
    </location>
</feature>
<name>Q83GW4_TROWT</name>
<keyword evidence="9" id="KW-1185">Reference proteome</keyword>
<keyword evidence="2" id="KW-1003">Cell membrane</keyword>
<proteinExistence type="predicted"/>
<feature type="transmembrane region" description="Helical" evidence="7">
    <location>
        <begin position="120"/>
        <end position="138"/>
    </location>
</feature>
<evidence type="ECO:0000256" key="6">
    <source>
        <dbReference type="SAM" id="MobiDB-lite"/>
    </source>
</evidence>
<dbReference type="RefSeq" id="WP_011102360.1">
    <property type="nucleotide sequence ID" value="NC_004572.3"/>
</dbReference>
<evidence type="ECO:0000256" key="1">
    <source>
        <dbReference type="ARBA" id="ARBA00004651"/>
    </source>
</evidence>
<evidence type="ECO:0000313" key="9">
    <source>
        <dbReference type="Proteomes" id="UP000002200"/>
    </source>
</evidence>
<accession>Q83GW4</accession>
<feature type="transmembrane region" description="Helical" evidence="7">
    <location>
        <begin position="320"/>
        <end position="339"/>
    </location>
</feature>
<organism evidence="8 9">
    <name type="scientific">Tropheryma whipplei (strain Twist)</name>
    <name type="common">Whipple's bacillus</name>
    <dbReference type="NCBI Taxonomy" id="203267"/>
    <lineage>
        <taxon>Bacteria</taxon>
        <taxon>Bacillati</taxon>
        <taxon>Actinomycetota</taxon>
        <taxon>Actinomycetes</taxon>
        <taxon>Micrococcales</taxon>
        <taxon>Tropherymataceae</taxon>
        <taxon>Tropheryma</taxon>
    </lineage>
</organism>
<feature type="region of interest" description="Disordered" evidence="6">
    <location>
        <begin position="185"/>
        <end position="206"/>
    </location>
</feature>
<comment type="subcellular location">
    <subcellularLocation>
        <location evidence="1">Cell membrane</location>
        <topology evidence="1">Multi-pass membrane protein</topology>
    </subcellularLocation>
</comment>
<evidence type="ECO:0000256" key="4">
    <source>
        <dbReference type="ARBA" id="ARBA00022989"/>
    </source>
</evidence>
<evidence type="ECO:0000256" key="5">
    <source>
        <dbReference type="ARBA" id="ARBA00023136"/>
    </source>
</evidence>
<dbReference type="Proteomes" id="UP000002200">
    <property type="component" value="Chromosome"/>
</dbReference>
<dbReference type="AlphaFoldDB" id="Q83GW4"/>
<keyword evidence="3 7" id="KW-0812">Transmembrane</keyword>
<dbReference type="KEGG" id="twh:TWT_117"/>
<feature type="transmembrane region" description="Helical" evidence="7">
    <location>
        <begin position="78"/>
        <end position="100"/>
    </location>
</feature>
<dbReference type="eggNOG" id="COG3336">
    <property type="taxonomic scope" value="Bacteria"/>
</dbReference>
<dbReference type="EMBL" id="AE014184">
    <property type="protein sequence ID" value="AAO44214.1"/>
    <property type="molecule type" value="Genomic_DNA"/>
</dbReference>
<evidence type="ECO:0000313" key="8">
    <source>
        <dbReference type="EMBL" id="AAO44214.1"/>
    </source>
</evidence>
<reference evidence="8 9" key="1">
    <citation type="journal article" date="2003" name="Genome Res.">
        <title>Tropheryma whipplei twist: a human pathogenic Actinobacteria with a reduced genome.</title>
        <authorList>
            <person name="Raoult D."/>
            <person name="Ogata H."/>
            <person name="Audic S."/>
            <person name="Robert C."/>
            <person name="Suhre K."/>
            <person name="Drancourt M."/>
            <person name="Claverie J.-M."/>
        </authorList>
    </citation>
    <scope>NUCLEOTIDE SEQUENCE [LARGE SCALE GENOMIC DNA]</scope>
    <source>
        <strain evidence="8 9">Twist</strain>
    </source>
</reference>
<keyword evidence="4 7" id="KW-1133">Transmembrane helix</keyword>
<dbReference type="Pfam" id="PF09678">
    <property type="entry name" value="Caa3_CtaG"/>
    <property type="match status" value="1"/>
</dbReference>
<protein>
    <recommendedName>
        <fullName evidence="10">Copper resistance protein D domain-containing protein</fullName>
    </recommendedName>
</protein>
<feature type="transmembrane region" description="Helical" evidence="7">
    <location>
        <begin position="145"/>
        <end position="161"/>
    </location>
</feature>
<dbReference type="OrthoDB" id="5241646at2"/>
<evidence type="ECO:0000256" key="7">
    <source>
        <dbReference type="SAM" id="Phobius"/>
    </source>
</evidence>
<feature type="transmembrane region" description="Helical" evidence="7">
    <location>
        <begin position="480"/>
        <end position="500"/>
    </location>
</feature>
<feature type="transmembrane region" description="Helical" evidence="7">
    <location>
        <begin position="641"/>
        <end position="663"/>
    </location>
</feature>
<dbReference type="STRING" id="203267.TWT_117"/>
<feature type="transmembrane region" description="Helical" evidence="7">
    <location>
        <begin position="234"/>
        <end position="261"/>
    </location>
</feature>
<keyword evidence="5 7" id="KW-0472">Membrane</keyword>
<feature type="transmembrane region" description="Helical" evidence="7">
    <location>
        <begin position="593"/>
        <end position="616"/>
    </location>
</feature>
<feature type="transmembrane region" description="Helical" evidence="7">
    <location>
        <begin position="40"/>
        <end position="66"/>
    </location>
</feature>
<feature type="transmembrane region" description="Helical" evidence="7">
    <location>
        <begin position="7"/>
        <end position="28"/>
    </location>
</feature>